<protein>
    <submittedName>
        <fullName evidence="1">Cytochrome c</fullName>
    </submittedName>
</protein>
<comment type="caution">
    <text evidence="1">The sequence shown here is derived from an EMBL/GenBank/DDBJ whole genome shotgun (WGS) entry which is preliminary data.</text>
</comment>
<reference evidence="1 2" key="1">
    <citation type="submission" date="2018-08" db="EMBL/GenBank/DDBJ databases">
        <title>Genome analysis of the thermophilic bacterium of the candidate phylum Aminicenantes from deep subsurface aquifer revealed its physiology and ecological role.</title>
        <authorList>
            <person name="Kadnikov V.V."/>
            <person name="Mardanov A.V."/>
            <person name="Beletsky A.V."/>
            <person name="Karnachuk O.V."/>
            <person name="Ravin N.V."/>
        </authorList>
    </citation>
    <scope>NUCLEOTIDE SEQUENCE [LARGE SCALE GENOMIC DNA]</scope>
    <source>
        <strain evidence="1">BY38</strain>
    </source>
</reference>
<evidence type="ECO:0000313" key="2">
    <source>
        <dbReference type="Proteomes" id="UP000257323"/>
    </source>
</evidence>
<organism evidence="1 2">
    <name type="scientific">Candidatus Saccharicenans subterraneus</name>
    <dbReference type="NCBI Taxonomy" id="2508984"/>
    <lineage>
        <taxon>Bacteria</taxon>
        <taxon>Candidatus Aminicenantota</taxon>
        <taxon>Candidatus Aminicenantia</taxon>
        <taxon>Candidatus Aminicenantales</taxon>
        <taxon>Candidatus Saccharicenantaceae</taxon>
        <taxon>Candidatus Saccharicenans</taxon>
    </lineage>
</organism>
<dbReference type="AlphaFoldDB" id="A0A3E2BIZ1"/>
<dbReference type="EMBL" id="QUAH01000023">
    <property type="protein sequence ID" value="RFT14700.1"/>
    <property type="molecule type" value="Genomic_DNA"/>
</dbReference>
<accession>A0A3E2BIZ1</accession>
<dbReference type="SUPFAM" id="SSF56935">
    <property type="entry name" value="Porins"/>
    <property type="match status" value="1"/>
</dbReference>
<name>A0A3E2BIZ1_9BACT</name>
<gene>
    <name evidence="1" type="ORF">OP8BY_2478</name>
</gene>
<sequence>MGRNLKIIFLSAFLLFVLASEALSIPAFGRKYSMSCKVCHAPFPKLKPYGDDFMNNGYVVKDKETPRYYVDTGDGLLSLLRELPVAIRFEGFLSLNNSNNKKLDFAAPFLIKLLSGGEITKHISYYFYFFFTEKGEVAGLEDAFIMLNNLFNKELDVYIGQFQVSDPLFKRELRLMYEDYKIYSTKVGQARADLTYDRGLMFTYGFKGGPDLCLEIINGLGLRPADDLDTFDTDKYKNLLLRFSQDINQALRVGAFGYSGKERQGDAVNSLWMLGGDLTLASPKLELNLQYVERRDKNPYFYVIEPEKVATRGGFAELIYLPRGDDSRWYATGIFNWVDSDQPELKYTSAGLHYGYLLRRNMRVTVEGTYVFKSDLPKHFRLGLGLITAY</sequence>
<dbReference type="Proteomes" id="UP000257323">
    <property type="component" value="Unassembled WGS sequence"/>
</dbReference>
<evidence type="ECO:0000313" key="1">
    <source>
        <dbReference type="EMBL" id="RFT14700.1"/>
    </source>
</evidence>
<proteinExistence type="predicted"/>